<comment type="caution">
    <text evidence="1">The sequence shown here is derived from an EMBL/GenBank/DDBJ whole genome shotgun (WGS) entry which is preliminary data.</text>
</comment>
<reference evidence="1" key="1">
    <citation type="submission" date="2021-06" db="EMBL/GenBank/DDBJ databases">
        <title>Parelaphostrongylus tenuis whole genome reference sequence.</title>
        <authorList>
            <person name="Garwood T.J."/>
            <person name="Larsen P.A."/>
            <person name="Fountain-Jones N.M."/>
            <person name="Garbe J.R."/>
            <person name="Macchietto M.G."/>
            <person name="Kania S.A."/>
            <person name="Gerhold R.W."/>
            <person name="Richards J.E."/>
            <person name="Wolf T.M."/>
        </authorList>
    </citation>
    <scope>NUCLEOTIDE SEQUENCE</scope>
    <source>
        <strain evidence="1">MNPRO001-30</strain>
        <tissue evidence="1">Meninges</tissue>
    </source>
</reference>
<organism evidence="1 2">
    <name type="scientific">Parelaphostrongylus tenuis</name>
    <name type="common">Meningeal worm</name>
    <dbReference type="NCBI Taxonomy" id="148309"/>
    <lineage>
        <taxon>Eukaryota</taxon>
        <taxon>Metazoa</taxon>
        <taxon>Ecdysozoa</taxon>
        <taxon>Nematoda</taxon>
        <taxon>Chromadorea</taxon>
        <taxon>Rhabditida</taxon>
        <taxon>Rhabditina</taxon>
        <taxon>Rhabditomorpha</taxon>
        <taxon>Strongyloidea</taxon>
        <taxon>Metastrongylidae</taxon>
        <taxon>Parelaphostrongylus</taxon>
    </lineage>
</organism>
<sequence>MEKSALLQRAKNSRHIMVINGIERDQTGMTDDIEALLGNNLQIFRIIIFLDFPRYETSFHPMVKDSE</sequence>
<accession>A0AAD5MXT0</accession>
<dbReference type="Proteomes" id="UP001196413">
    <property type="component" value="Unassembled WGS sequence"/>
</dbReference>
<dbReference type="AlphaFoldDB" id="A0AAD5MXT0"/>
<name>A0AAD5MXT0_PARTN</name>
<protein>
    <submittedName>
        <fullName evidence="1">Uncharacterized protein</fullName>
    </submittedName>
</protein>
<keyword evidence="2" id="KW-1185">Reference proteome</keyword>
<evidence type="ECO:0000313" key="1">
    <source>
        <dbReference type="EMBL" id="KAJ1357606.1"/>
    </source>
</evidence>
<evidence type="ECO:0000313" key="2">
    <source>
        <dbReference type="Proteomes" id="UP001196413"/>
    </source>
</evidence>
<dbReference type="EMBL" id="JAHQIW010003201">
    <property type="protein sequence ID" value="KAJ1357606.1"/>
    <property type="molecule type" value="Genomic_DNA"/>
</dbReference>
<proteinExistence type="predicted"/>
<gene>
    <name evidence="1" type="ORF">KIN20_015787</name>
</gene>